<reference evidence="2 3" key="1">
    <citation type="submission" date="2020-07" db="EMBL/GenBank/DDBJ databases">
        <title>Vallitalea guaymasensis genome.</title>
        <authorList>
            <person name="Postec A."/>
        </authorList>
    </citation>
    <scope>NUCLEOTIDE SEQUENCE [LARGE SCALE GENOMIC DNA]</scope>
    <source>
        <strain evidence="2 3">Ra1766G1</strain>
    </source>
</reference>
<dbReference type="Pfam" id="PF01875">
    <property type="entry name" value="Memo"/>
    <property type="match status" value="1"/>
</dbReference>
<gene>
    <name evidence="2" type="primary">amrB</name>
    <name evidence="2" type="ORF">HYG85_07385</name>
</gene>
<dbReference type="AlphaFoldDB" id="A0A8J8M9A0"/>
<dbReference type="KEGG" id="vgu:HYG85_07385"/>
<organism evidence="2 3">
    <name type="scientific">Vallitalea guaymasensis</name>
    <dbReference type="NCBI Taxonomy" id="1185412"/>
    <lineage>
        <taxon>Bacteria</taxon>
        <taxon>Bacillati</taxon>
        <taxon>Bacillota</taxon>
        <taxon>Clostridia</taxon>
        <taxon>Lachnospirales</taxon>
        <taxon>Vallitaleaceae</taxon>
        <taxon>Vallitalea</taxon>
    </lineage>
</organism>
<protein>
    <submittedName>
        <fullName evidence="2">AmmeMemoRadiSam system protein B</fullName>
    </submittedName>
</protein>
<dbReference type="PROSITE" id="PS51257">
    <property type="entry name" value="PROKAR_LIPOPROTEIN"/>
    <property type="match status" value="1"/>
</dbReference>
<dbReference type="PANTHER" id="PTHR11060">
    <property type="entry name" value="PROTEIN MEMO1"/>
    <property type="match status" value="1"/>
</dbReference>
<evidence type="ECO:0000313" key="2">
    <source>
        <dbReference type="EMBL" id="QUH28742.1"/>
    </source>
</evidence>
<evidence type="ECO:0000313" key="3">
    <source>
        <dbReference type="Proteomes" id="UP000677305"/>
    </source>
</evidence>
<dbReference type="InterPro" id="IPR002737">
    <property type="entry name" value="MEMO1_fam"/>
</dbReference>
<dbReference type="NCBIfam" id="TIGR04336">
    <property type="entry name" value="AmmeMemoSam_B"/>
    <property type="match status" value="1"/>
</dbReference>
<dbReference type="RefSeq" id="WP_212692951.1">
    <property type="nucleotide sequence ID" value="NZ_CP058561.1"/>
</dbReference>
<dbReference type="CDD" id="cd07361">
    <property type="entry name" value="MEMO_like"/>
    <property type="match status" value="1"/>
</dbReference>
<comment type="similarity">
    <text evidence="1">Belongs to the MEMO1 family.</text>
</comment>
<proteinExistence type="inferred from homology"/>
<dbReference type="EMBL" id="CP058561">
    <property type="protein sequence ID" value="QUH28742.1"/>
    <property type="molecule type" value="Genomic_DNA"/>
</dbReference>
<evidence type="ECO:0000256" key="1">
    <source>
        <dbReference type="ARBA" id="ARBA00006315"/>
    </source>
</evidence>
<sequence>MKRLIISIIVFIMIMTLSSCNKEKSDNIVVDDAVSTETEIIIPREEVNEVRPPLLDSCKFIDERSFIKSINESTLISEEDNIIAGIIPHHDVASKYVASLYMTIANKKQPEVIILIGPNHPGEGPRFQIGNYDFNTRAGVVKSDSDIINNLANYPDINYAIEEVFKNEHSVGLHMNYIKQYFNKAKVVPITIGETRNDEGILDVAKAITTEIKDKEFIIIASIDFSHYLTLEEANEKDEITRKIIEESDVDRMIGLSNDHIDSPSSYALLIEILNELGIDYTCKINGHDNSANIIGDKKIQETTSYFSVSYIK</sequence>
<dbReference type="Proteomes" id="UP000677305">
    <property type="component" value="Chromosome"/>
</dbReference>
<keyword evidence="3" id="KW-1185">Reference proteome</keyword>
<accession>A0A8J8M9A0</accession>
<dbReference type="Gene3D" id="3.40.830.10">
    <property type="entry name" value="LigB-like"/>
    <property type="match status" value="1"/>
</dbReference>
<dbReference type="PANTHER" id="PTHR11060:SF0">
    <property type="entry name" value="PROTEIN MEMO1"/>
    <property type="match status" value="1"/>
</dbReference>
<name>A0A8J8M9A0_9FIRM</name>